<dbReference type="EMBL" id="MU167482">
    <property type="protein sequence ID" value="KAG0140047.1"/>
    <property type="molecule type" value="Genomic_DNA"/>
</dbReference>
<feature type="region of interest" description="Disordered" evidence="1">
    <location>
        <begin position="308"/>
        <end position="332"/>
    </location>
</feature>
<dbReference type="InterPro" id="IPR050357">
    <property type="entry name" value="Arrestin_domain-protein"/>
</dbReference>
<evidence type="ECO:0000313" key="3">
    <source>
        <dbReference type="EMBL" id="KAG0140047.1"/>
    </source>
</evidence>
<dbReference type="InterPro" id="IPR011022">
    <property type="entry name" value="Arrestin_C-like"/>
</dbReference>
<organism evidence="3 4">
    <name type="scientific">Cronartium quercuum f. sp. fusiforme G11</name>
    <dbReference type="NCBI Taxonomy" id="708437"/>
    <lineage>
        <taxon>Eukaryota</taxon>
        <taxon>Fungi</taxon>
        <taxon>Dikarya</taxon>
        <taxon>Basidiomycota</taxon>
        <taxon>Pucciniomycotina</taxon>
        <taxon>Pucciniomycetes</taxon>
        <taxon>Pucciniales</taxon>
        <taxon>Coleosporiaceae</taxon>
        <taxon>Cronartium</taxon>
    </lineage>
</organism>
<sequence length="635" mass="66809">MPRPNPIVTTPASPPHHSAIDILLDSPDLVLRALSGNESSGQPAALAGTVELQLAESTHLKDILLILRAAAKIDYLDPLSGKRYHHHHPLFFHQLSFLPECSDASHTHTLQAGFHRFPFSVSLPADLPASLRTYSGSGLIYYKLKAVASRAGFLTSKWEAKKILRVARSFPAEAVEWNQTLEIENTWPGKVSYEISLPHKAFAAGDSIPVSLKFTPLMKGVRVTSLIVTIKEHVLLVGKTGSPPHVENRDVAECKYEFTNQKPGGSEPLSRADPAGPSRRQLSSSDLSLLTRRLQAVSLQPRRVSSSITPISALPSPSRSVFGHTRPGSSSALAELGNSTPSELLDEIHAELDLSQDIDTAISLAIPPWTTPSHTLAPVTVTHKLKFSAFIANPDGHTSELRCALPLIILAAHLGPEAALASAGARTLLFAASGTLDAGAAQAELPSYPDHVRDRLAAPLDTPSVVPAPWANSTPSTPGTSRPTSPSGGYFPAFTSTSTSSVAPSPARTPSHDAELIRSLDSSPIPPTPPSAPPSSVSSSGSGVGGSSSGLGGGFFQIHLPKTLRSRPPKALTAISPGTPSPSAQVVDERELMSRVPSYSVASRGSIGGGPVPLSSLVGLPSYEESSSSSTTSDH</sequence>
<dbReference type="InterPro" id="IPR014756">
    <property type="entry name" value="Ig_E-set"/>
</dbReference>
<feature type="compositionally biased region" description="Gly residues" evidence="1">
    <location>
        <begin position="542"/>
        <end position="555"/>
    </location>
</feature>
<feature type="compositionally biased region" description="Polar residues" evidence="1">
    <location>
        <begin position="308"/>
        <end position="319"/>
    </location>
</feature>
<feature type="region of interest" description="Disordered" evidence="1">
    <location>
        <begin position="461"/>
        <end position="635"/>
    </location>
</feature>
<feature type="domain" description="Arrestin C-terminal-like" evidence="2">
    <location>
        <begin position="187"/>
        <end position="414"/>
    </location>
</feature>
<keyword evidence="4" id="KW-1185">Reference proteome</keyword>
<evidence type="ECO:0000256" key="1">
    <source>
        <dbReference type="SAM" id="MobiDB-lite"/>
    </source>
</evidence>
<dbReference type="InterPro" id="IPR011021">
    <property type="entry name" value="Arrestin-like_N"/>
</dbReference>
<dbReference type="OrthoDB" id="2333384at2759"/>
<feature type="compositionally biased region" description="Pro residues" evidence="1">
    <location>
        <begin position="524"/>
        <end position="533"/>
    </location>
</feature>
<gene>
    <name evidence="3" type="ORF">CROQUDRAFT_665698</name>
</gene>
<protein>
    <recommendedName>
        <fullName evidence="2">Arrestin C-terminal-like domain-containing protein</fullName>
    </recommendedName>
</protein>
<name>A0A9P6T5M4_9BASI</name>
<dbReference type="GO" id="GO:0031625">
    <property type="term" value="F:ubiquitin protein ligase binding"/>
    <property type="evidence" value="ECO:0007669"/>
    <property type="project" value="TreeGrafter"/>
</dbReference>
<dbReference type="PANTHER" id="PTHR11188:SF17">
    <property type="entry name" value="FI21816P1"/>
    <property type="match status" value="1"/>
</dbReference>
<dbReference type="AlphaFoldDB" id="A0A9P6T5M4"/>
<dbReference type="SUPFAM" id="SSF81296">
    <property type="entry name" value="E set domains"/>
    <property type="match status" value="1"/>
</dbReference>
<evidence type="ECO:0000313" key="4">
    <source>
        <dbReference type="Proteomes" id="UP000886653"/>
    </source>
</evidence>
<evidence type="ECO:0000259" key="2">
    <source>
        <dbReference type="SMART" id="SM01017"/>
    </source>
</evidence>
<accession>A0A9P6T5M4</accession>
<feature type="compositionally biased region" description="Low complexity" evidence="1">
    <location>
        <begin position="622"/>
        <end position="635"/>
    </location>
</feature>
<dbReference type="GO" id="GO:0005829">
    <property type="term" value="C:cytosol"/>
    <property type="evidence" value="ECO:0007669"/>
    <property type="project" value="TreeGrafter"/>
</dbReference>
<dbReference type="GO" id="GO:0030674">
    <property type="term" value="F:protein-macromolecule adaptor activity"/>
    <property type="evidence" value="ECO:0007669"/>
    <property type="project" value="TreeGrafter"/>
</dbReference>
<feature type="compositionally biased region" description="Low complexity" evidence="1">
    <location>
        <begin position="473"/>
        <end position="509"/>
    </location>
</feature>
<feature type="region of interest" description="Disordered" evidence="1">
    <location>
        <begin position="258"/>
        <end position="285"/>
    </location>
</feature>
<dbReference type="Pfam" id="PF00339">
    <property type="entry name" value="Arrestin_N"/>
    <property type="match status" value="1"/>
</dbReference>
<dbReference type="GO" id="GO:0070086">
    <property type="term" value="P:ubiquitin-dependent endocytosis"/>
    <property type="evidence" value="ECO:0007669"/>
    <property type="project" value="TreeGrafter"/>
</dbReference>
<dbReference type="GO" id="GO:0005886">
    <property type="term" value="C:plasma membrane"/>
    <property type="evidence" value="ECO:0007669"/>
    <property type="project" value="TreeGrafter"/>
</dbReference>
<dbReference type="SMART" id="SM01017">
    <property type="entry name" value="Arrestin_C"/>
    <property type="match status" value="1"/>
</dbReference>
<dbReference type="Gene3D" id="2.60.40.640">
    <property type="match status" value="1"/>
</dbReference>
<dbReference type="InterPro" id="IPR014752">
    <property type="entry name" value="Arrestin-like_C"/>
</dbReference>
<comment type="caution">
    <text evidence="3">The sequence shown here is derived from an EMBL/GenBank/DDBJ whole genome shotgun (WGS) entry which is preliminary data.</text>
</comment>
<proteinExistence type="predicted"/>
<dbReference type="PANTHER" id="PTHR11188">
    <property type="entry name" value="ARRESTIN DOMAIN CONTAINING PROTEIN"/>
    <property type="match status" value="1"/>
</dbReference>
<dbReference type="Pfam" id="PF02752">
    <property type="entry name" value="Arrestin_C"/>
    <property type="match status" value="1"/>
</dbReference>
<reference evidence="3" key="1">
    <citation type="submission" date="2013-11" db="EMBL/GenBank/DDBJ databases">
        <title>Genome sequence of the fusiform rust pathogen reveals effectors for host alternation and coevolution with pine.</title>
        <authorList>
            <consortium name="DOE Joint Genome Institute"/>
            <person name="Smith K."/>
            <person name="Pendleton A."/>
            <person name="Kubisiak T."/>
            <person name="Anderson C."/>
            <person name="Salamov A."/>
            <person name="Aerts A."/>
            <person name="Riley R."/>
            <person name="Clum A."/>
            <person name="Lindquist E."/>
            <person name="Ence D."/>
            <person name="Campbell M."/>
            <person name="Kronenberg Z."/>
            <person name="Feau N."/>
            <person name="Dhillon B."/>
            <person name="Hamelin R."/>
            <person name="Burleigh J."/>
            <person name="Smith J."/>
            <person name="Yandell M."/>
            <person name="Nelson C."/>
            <person name="Grigoriev I."/>
            <person name="Davis J."/>
        </authorList>
    </citation>
    <scope>NUCLEOTIDE SEQUENCE</scope>
    <source>
        <strain evidence="3">G11</strain>
    </source>
</reference>
<dbReference type="Proteomes" id="UP000886653">
    <property type="component" value="Unassembled WGS sequence"/>
</dbReference>